<gene>
    <name evidence="1" type="ORF">F4560_003218</name>
</gene>
<reference evidence="1 2" key="1">
    <citation type="submission" date="2020-08" db="EMBL/GenBank/DDBJ databases">
        <title>Sequencing the genomes of 1000 actinobacteria strains.</title>
        <authorList>
            <person name="Klenk H.-P."/>
        </authorList>
    </citation>
    <scope>NUCLEOTIDE SEQUENCE [LARGE SCALE GENOMIC DNA]</scope>
    <source>
        <strain evidence="1 2">DSM 45486</strain>
    </source>
</reference>
<sequence length="38" mass="4556">MSVETAQSWWSLRTLARRPEGERCARSVLVRFHTWRPV</sequence>
<proteinExistence type="predicted"/>
<dbReference type="AlphaFoldDB" id="A0A7W9HJU6"/>
<evidence type="ECO:0000313" key="1">
    <source>
        <dbReference type="EMBL" id="MBB5803450.1"/>
    </source>
</evidence>
<evidence type="ECO:0000313" key="2">
    <source>
        <dbReference type="Proteomes" id="UP000552097"/>
    </source>
</evidence>
<dbReference type="Proteomes" id="UP000552097">
    <property type="component" value="Unassembled WGS sequence"/>
</dbReference>
<dbReference type="EMBL" id="JACHMO010000001">
    <property type="protein sequence ID" value="MBB5803450.1"/>
    <property type="molecule type" value="Genomic_DNA"/>
</dbReference>
<protein>
    <submittedName>
        <fullName evidence="1">Uncharacterized protein</fullName>
    </submittedName>
</protein>
<keyword evidence="2" id="KW-1185">Reference proteome</keyword>
<name>A0A7W9HJU6_9PSEU</name>
<accession>A0A7W9HJU6</accession>
<organism evidence="1 2">
    <name type="scientific">Saccharothrix ecbatanensis</name>
    <dbReference type="NCBI Taxonomy" id="1105145"/>
    <lineage>
        <taxon>Bacteria</taxon>
        <taxon>Bacillati</taxon>
        <taxon>Actinomycetota</taxon>
        <taxon>Actinomycetes</taxon>
        <taxon>Pseudonocardiales</taxon>
        <taxon>Pseudonocardiaceae</taxon>
        <taxon>Saccharothrix</taxon>
    </lineage>
</organism>
<comment type="caution">
    <text evidence="1">The sequence shown here is derived from an EMBL/GenBank/DDBJ whole genome shotgun (WGS) entry which is preliminary data.</text>
</comment>